<feature type="chain" id="PRO_5002800374" evidence="1">
    <location>
        <begin position="21"/>
        <end position="821"/>
    </location>
</feature>
<gene>
    <name evidence="2" type="ORF">CfE428DRAFT_2647</name>
</gene>
<dbReference type="InterPro" id="IPR013780">
    <property type="entry name" value="Glyco_hydro_b"/>
</dbReference>
<dbReference type="EMBL" id="ABVL01000006">
    <property type="protein sequence ID" value="EDY20058.1"/>
    <property type="molecule type" value="Genomic_DNA"/>
</dbReference>
<comment type="caution">
    <text evidence="2">The sequence shown here is derived from an EMBL/GenBank/DDBJ whole genome shotgun (WGS) entry which is preliminary data.</text>
</comment>
<dbReference type="Gene3D" id="3.20.20.80">
    <property type="entry name" value="Glycosidases"/>
    <property type="match status" value="1"/>
</dbReference>
<evidence type="ECO:0000313" key="3">
    <source>
        <dbReference type="Proteomes" id="UP000005824"/>
    </source>
</evidence>
<dbReference type="AlphaFoldDB" id="B4D146"/>
<dbReference type="eggNOG" id="COG3534">
    <property type="taxonomic scope" value="Bacteria"/>
</dbReference>
<dbReference type="eggNOG" id="COG3119">
    <property type="taxonomic scope" value="Bacteria"/>
</dbReference>
<dbReference type="STRING" id="497964.CfE428DRAFT_2647"/>
<dbReference type="SUPFAM" id="SSF51445">
    <property type="entry name" value="(Trans)glycosidases"/>
    <property type="match status" value="1"/>
</dbReference>
<dbReference type="SUPFAM" id="SSF51011">
    <property type="entry name" value="Glycosyl hydrolase domain"/>
    <property type="match status" value="1"/>
</dbReference>
<dbReference type="PANTHER" id="PTHR43576">
    <property type="entry name" value="ALPHA-L-ARABINOFURANOSIDASE C-RELATED"/>
    <property type="match status" value="1"/>
</dbReference>
<dbReference type="SUPFAM" id="SSF49785">
    <property type="entry name" value="Galactose-binding domain-like"/>
    <property type="match status" value="1"/>
</dbReference>
<name>B4D146_9BACT</name>
<keyword evidence="1" id="KW-0732">Signal</keyword>
<reference evidence="2 3" key="1">
    <citation type="journal article" date="2011" name="J. Bacteriol.">
        <title>Genome sequence of Chthoniobacter flavus Ellin428, an aerobic heterotrophic soil bacterium.</title>
        <authorList>
            <person name="Kant R."/>
            <person name="van Passel M.W."/>
            <person name="Palva A."/>
            <person name="Lucas S."/>
            <person name="Lapidus A."/>
            <person name="Glavina Del Rio T."/>
            <person name="Dalin E."/>
            <person name="Tice H."/>
            <person name="Bruce D."/>
            <person name="Goodwin L."/>
            <person name="Pitluck S."/>
            <person name="Larimer F.W."/>
            <person name="Land M.L."/>
            <person name="Hauser L."/>
            <person name="Sangwan P."/>
            <person name="de Vos W.M."/>
            <person name="Janssen P.H."/>
            <person name="Smidt H."/>
        </authorList>
    </citation>
    <scope>NUCLEOTIDE SEQUENCE [LARGE SCALE GENOMIC DNA]</scope>
    <source>
        <strain evidence="2 3">Ellin428</strain>
    </source>
</reference>
<dbReference type="PANTHER" id="PTHR43576:SF3">
    <property type="entry name" value="ALPHA-L-ARABINOFURANOSIDASE C"/>
    <property type="match status" value="1"/>
</dbReference>
<keyword evidence="3" id="KW-1185">Reference proteome</keyword>
<organism evidence="2 3">
    <name type="scientific">Chthoniobacter flavus Ellin428</name>
    <dbReference type="NCBI Taxonomy" id="497964"/>
    <lineage>
        <taxon>Bacteria</taxon>
        <taxon>Pseudomonadati</taxon>
        <taxon>Verrucomicrobiota</taxon>
        <taxon>Spartobacteria</taxon>
        <taxon>Chthoniobacterales</taxon>
        <taxon>Chthoniobacteraceae</taxon>
        <taxon>Chthoniobacter</taxon>
    </lineage>
</organism>
<sequence length="821" mass="87604" precursor="true">MKTLPFALFTLLALIVGARAQDQIVYDNALENGWVSYGWATLNYANTSPVHSASDSISVVDSTNTAQALYLHHPAFDPSLYSNLTFWIYPTVAKTNELHVQATLNGAAQTAVNLSFTAAQVGQWQQVTIPLSNLGVAGNASFDGFWIQNITGGPLTFYVDDISLTAIPPPNPVPLTVDGQNVIRTFDARVHGINLAIWDSNLQGAATANVLSTMDIGIVRFPGGSSSDDYDWSTDRSVSNGSFQWANHASAFARVAETAGAQAFITINYGSGTPEQAAAWVAYYNGSTTNTASLGVDSKGHDWKTVGFWATIRSSAPLASDDGYNFLRVSHPAPYGYRYWEIGNECYGSWENDLHGASGSGLTGVAHDPYTYAQAFPSFYTKMLAVDPTIHIGAVSTEGEDSYGNGTHAVANPNEGNSLHSGWTPVMLATLHSLNVTPHFLIYHYYAQNPGGESDSGLLQSGATIAVEAANLRKMIGDYFGAGGTAIELTVTELNSVSSNPGKQSTSLVNGLFFVDAIGQLTRTEFNACTWWDLRNGGGTGGNNNASLYGWRTFGDYGVVASGDISGTPANTPFPSFYAGKLLGLWAQSGSRILSTTSGYPLLAIYGSKLANGSLALLVVNKHPSSDFPAQLGLSDFTPGSTTATVYSYGKQNDLESTDITTGTATLSGTTLNYTFPSYSMSVVVVKGQFEAWREQHFTTAELNNPSISGDNAEPANDGVTNLVKYALGLDPKTPSATGVPALSNTALSGKKYLTLTFTQWRSLTDITYQAEVSSDLETWQSGSPYTVRVDNGSTDTAVYRDATAIGDVPRHYIRLSVVRP</sequence>
<evidence type="ECO:0000313" key="2">
    <source>
        <dbReference type="EMBL" id="EDY20058.1"/>
    </source>
</evidence>
<protein>
    <submittedName>
        <fullName evidence="2">Alpha-L-arabinofuranosidase-like protein</fullName>
    </submittedName>
</protein>
<dbReference type="Gene3D" id="2.60.120.430">
    <property type="entry name" value="Galactose-binding lectin"/>
    <property type="match status" value="1"/>
</dbReference>
<dbReference type="GO" id="GO:0000272">
    <property type="term" value="P:polysaccharide catabolic process"/>
    <property type="evidence" value="ECO:0007669"/>
    <property type="project" value="TreeGrafter"/>
</dbReference>
<feature type="signal peptide" evidence="1">
    <location>
        <begin position="1"/>
        <end position="20"/>
    </location>
</feature>
<accession>B4D146</accession>
<dbReference type="InParanoid" id="B4D146"/>
<dbReference type="Proteomes" id="UP000005824">
    <property type="component" value="Unassembled WGS sequence"/>
</dbReference>
<dbReference type="InterPro" id="IPR017853">
    <property type="entry name" value="GH"/>
</dbReference>
<dbReference type="RefSeq" id="WP_006979972.1">
    <property type="nucleotide sequence ID" value="NZ_ABVL01000006.1"/>
</dbReference>
<dbReference type="Gene3D" id="2.60.40.1180">
    <property type="entry name" value="Golgi alpha-mannosidase II"/>
    <property type="match status" value="1"/>
</dbReference>
<evidence type="ECO:0000256" key="1">
    <source>
        <dbReference type="SAM" id="SignalP"/>
    </source>
</evidence>
<proteinExistence type="predicted"/>
<dbReference type="InterPro" id="IPR008979">
    <property type="entry name" value="Galactose-bd-like_sf"/>
</dbReference>